<feature type="domain" description="Homeobox" evidence="14">
    <location>
        <begin position="57"/>
        <end position="100"/>
    </location>
</feature>
<name>A0AAN8ZZ86_HALRR</name>
<dbReference type="GO" id="GO:0008270">
    <property type="term" value="F:zinc ion binding"/>
    <property type="evidence" value="ECO:0007669"/>
    <property type="project" value="UniProtKB-KW"/>
</dbReference>
<dbReference type="InterPro" id="IPR050527">
    <property type="entry name" value="Snail/Krueppel_Znf"/>
</dbReference>
<dbReference type="SMART" id="SM00389">
    <property type="entry name" value="HOX"/>
    <property type="match status" value="1"/>
</dbReference>
<comment type="subcellular location">
    <subcellularLocation>
        <location evidence="1 11 12">Nucleus</location>
    </subcellularLocation>
</comment>
<dbReference type="Gene3D" id="1.10.10.60">
    <property type="entry name" value="Homeodomain-like"/>
    <property type="match status" value="1"/>
</dbReference>
<dbReference type="PROSITE" id="PS00028">
    <property type="entry name" value="ZINC_FINGER_C2H2_1"/>
    <property type="match status" value="3"/>
</dbReference>
<evidence type="ECO:0000256" key="2">
    <source>
        <dbReference type="ARBA" id="ARBA00022723"/>
    </source>
</evidence>
<reference evidence="16 17" key="1">
    <citation type="submission" date="2023-11" db="EMBL/GenBank/DDBJ databases">
        <title>Halocaridina rubra genome assembly.</title>
        <authorList>
            <person name="Smith C."/>
        </authorList>
    </citation>
    <scope>NUCLEOTIDE SEQUENCE [LARGE SCALE GENOMIC DNA]</scope>
    <source>
        <strain evidence="16">EP-1</strain>
        <tissue evidence="16">Whole</tissue>
    </source>
</reference>
<dbReference type="GO" id="GO:0000978">
    <property type="term" value="F:RNA polymerase II cis-regulatory region sequence-specific DNA binding"/>
    <property type="evidence" value="ECO:0007669"/>
    <property type="project" value="TreeGrafter"/>
</dbReference>
<sequence>MKKLEENGQKVMEGSQKTLSIQKFLSKACSKCDAAFLCQTDFDTHMDMHGSSWSLVLETHYENNNFPVALEVWLVALRLKLRPMQVTHWFQNKRGRERRLLKLKTPYSIVCGLCSASFISDIFLKNHIRLHKGNDRYSCSQCSAVFLSPILKETHELYHTNVPNEKAHLAKDPMIEGQVHRGEEATEDNSDVSEGELQIDESEGFKICLEGNEDENVALNKEPIEKQEVSELPDSEYEPYIEEDSIEENITYEETCSEELEMEKKALASYESQHSVLVGNDDKSNDTECVNTDGDDSNRDTYDGIKREDDSNERTIYDSEMKNNHKTADSERGRDQHETNGCHDLERADDIMEREEKDNSSIETESAPNKISEYGVFEVSSITRGTPLHSEKIPKTRIFYELKHDLNVDSNSKKPEPGIFEESVCDIERHIREENEASNSIKPKPGIFEESMYNFRKHIREENDDSNSKKADPGIFEESICDKSKHIREENEDSNSKKPEPGIFVEPVYDVRNLIREENEESNSKKAEPGIFEEPVYDVGKHMREENEESNSNKLEPGIFKESVYDIKKCIREKNEASNSKMPEVDIFEESVYDIRKHIREEYFFEEDDEESDDDDEDEPRLKIVSAYTMCANSGDVALEEDS</sequence>
<dbReference type="InterPro" id="IPR013087">
    <property type="entry name" value="Znf_C2H2_type"/>
</dbReference>
<dbReference type="InterPro" id="IPR001356">
    <property type="entry name" value="HD"/>
</dbReference>
<dbReference type="SUPFAM" id="SSF57667">
    <property type="entry name" value="beta-beta-alpha zinc fingers"/>
    <property type="match status" value="1"/>
</dbReference>
<evidence type="ECO:0000256" key="3">
    <source>
        <dbReference type="ARBA" id="ARBA00022737"/>
    </source>
</evidence>
<keyword evidence="8 11" id="KW-0539">Nucleus</keyword>
<feature type="compositionally biased region" description="Basic and acidic residues" evidence="13">
    <location>
        <begin position="480"/>
        <end position="500"/>
    </location>
</feature>
<feature type="DNA-binding region" description="Homeobox" evidence="11">
    <location>
        <begin position="59"/>
        <end position="101"/>
    </location>
</feature>
<evidence type="ECO:0000313" key="16">
    <source>
        <dbReference type="EMBL" id="KAK7069293.1"/>
    </source>
</evidence>
<evidence type="ECO:0000259" key="14">
    <source>
        <dbReference type="PROSITE" id="PS50071"/>
    </source>
</evidence>
<dbReference type="Gene3D" id="3.30.160.60">
    <property type="entry name" value="Classic Zinc Finger"/>
    <property type="match status" value="1"/>
</dbReference>
<evidence type="ECO:0000256" key="7">
    <source>
        <dbReference type="ARBA" id="ARBA00023155"/>
    </source>
</evidence>
<dbReference type="Pfam" id="PF00046">
    <property type="entry name" value="Homeodomain"/>
    <property type="match status" value="1"/>
</dbReference>
<evidence type="ECO:0000256" key="11">
    <source>
        <dbReference type="PROSITE-ProRule" id="PRU00108"/>
    </source>
</evidence>
<keyword evidence="4 10" id="KW-0863">Zinc-finger</keyword>
<evidence type="ECO:0000259" key="15">
    <source>
        <dbReference type="PROSITE" id="PS50157"/>
    </source>
</evidence>
<evidence type="ECO:0000256" key="10">
    <source>
        <dbReference type="PROSITE-ProRule" id="PRU00042"/>
    </source>
</evidence>
<feature type="compositionally biased region" description="Basic and acidic residues" evidence="13">
    <location>
        <begin position="296"/>
        <end position="360"/>
    </location>
</feature>
<evidence type="ECO:0000256" key="1">
    <source>
        <dbReference type="ARBA" id="ARBA00004123"/>
    </source>
</evidence>
<dbReference type="GO" id="GO:0005634">
    <property type="term" value="C:nucleus"/>
    <property type="evidence" value="ECO:0007669"/>
    <property type="project" value="UniProtKB-SubCell"/>
</dbReference>
<comment type="caution">
    <text evidence="16">The sequence shown here is derived from an EMBL/GenBank/DDBJ whole genome shotgun (WGS) entry which is preliminary data.</text>
</comment>
<keyword evidence="5" id="KW-0862">Zinc</keyword>
<evidence type="ECO:0000256" key="6">
    <source>
        <dbReference type="ARBA" id="ARBA00023125"/>
    </source>
</evidence>
<dbReference type="PANTHER" id="PTHR24388">
    <property type="entry name" value="ZINC FINGER PROTEIN"/>
    <property type="match status" value="1"/>
</dbReference>
<evidence type="ECO:0000256" key="4">
    <source>
        <dbReference type="ARBA" id="ARBA00022771"/>
    </source>
</evidence>
<dbReference type="PROSITE" id="PS00027">
    <property type="entry name" value="HOMEOBOX_1"/>
    <property type="match status" value="1"/>
</dbReference>
<evidence type="ECO:0000256" key="13">
    <source>
        <dbReference type="SAM" id="MobiDB-lite"/>
    </source>
</evidence>
<evidence type="ECO:0000256" key="9">
    <source>
        <dbReference type="ARBA" id="ARBA00037948"/>
    </source>
</evidence>
<evidence type="ECO:0000256" key="8">
    <source>
        <dbReference type="ARBA" id="ARBA00023242"/>
    </source>
</evidence>
<dbReference type="SUPFAM" id="SSF46689">
    <property type="entry name" value="Homeodomain-like"/>
    <property type="match status" value="1"/>
</dbReference>
<feature type="region of interest" description="Disordered" evidence="13">
    <location>
        <begin position="276"/>
        <end position="369"/>
    </location>
</feature>
<dbReference type="PROSITE" id="PS50071">
    <property type="entry name" value="HOMEOBOX_2"/>
    <property type="match status" value="1"/>
</dbReference>
<keyword evidence="6 11" id="KW-0238">DNA-binding</keyword>
<dbReference type="InterPro" id="IPR009057">
    <property type="entry name" value="Homeodomain-like_sf"/>
</dbReference>
<feature type="domain" description="C2H2-type" evidence="15">
    <location>
        <begin position="109"/>
        <end position="136"/>
    </location>
</feature>
<dbReference type="SMART" id="SM00355">
    <property type="entry name" value="ZnF_C2H2"/>
    <property type="match status" value="3"/>
</dbReference>
<evidence type="ECO:0000256" key="5">
    <source>
        <dbReference type="ARBA" id="ARBA00022833"/>
    </source>
</evidence>
<evidence type="ECO:0000313" key="17">
    <source>
        <dbReference type="Proteomes" id="UP001381693"/>
    </source>
</evidence>
<dbReference type="Proteomes" id="UP001381693">
    <property type="component" value="Unassembled WGS sequence"/>
</dbReference>
<feature type="region of interest" description="Disordered" evidence="13">
    <location>
        <begin position="460"/>
        <end position="557"/>
    </location>
</feature>
<keyword evidence="17" id="KW-1185">Reference proteome</keyword>
<keyword evidence="2" id="KW-0479">Metal-binding</keyword>
<dbReference type="InterPro" id="IPR036236">
    <property type="entry name" value="Znf_C2H2_sf"/>
</dbReference>
<dbReference type="GO" id="GO:0000981">
    <property type="term" value="F:DNA-binding transcription factor activity, RNA polymerase II-specific"/>
    <property type="evidence" value="ECO:0007669"/>
    <property type="project" value="InterPro"/>
</dbReference>
<dbReference type="PROSITE" id="PS50157">
    <property type="entry name" value="ZINC_FINGER_C2H2_2"/>
    <property type="match status" value="1"/>
</dbReference>
<proteinExistence type="inferred from homology"/>
<dbReference type="InterPro" id="IPR017970">
    <property type="entry name" value="Homeobox_CS"/>
</dbReference>
<accession>A0AAN8ZZ86</accession>
<dbReference type="CDD" id="cd00086">
    <property type="entry name" value="homeodomain"/>
    <property type="match status" value="1"/>
</dbReference>
<dbReference type="PANTHER" id="PTHR24388:SF54">
    <property type="entry name" value="PROTEIN ESCARGOT"/>
    <property type="match status" value="1"/>
</dbReference>
<gene>
    <name evidence="16" type="ORF">SK128_012733</name>
</gene>
<organism evidence="16 17">
    <name type="scientific">Halocaridina rubra</name>
    <name type="common">Hawaiian red shrimp</name>
    <dbReference type="NCBI Taxonomy" id="373956"/>
    <lineage>
        <taxon>Eukaryota</taxon>
        <taxon>Metazoa</taxon>
        <taxon>Ecdysozoa</taxon>
        <taxon>Arthropoda</taxon>
        <taxon>Crustacea</taxon>
        <taxon>Multicrustacea</taxon>
        <taxon>Malacostraca</taxon>
        <taxon>Eumalacostraca</taxon>
        <taxon>Eucarida</taxon>
        <taxon>Decapoda</taxon>
        <taxon>Pleocyemata</taxon>
        <taxon>Caridea</taxon>
        <taxon>Atyoidea</taxon>
        <taxon>Atyidae</taxon>
        <taxon>Halocaridina</taxon>
    </lineage>
</organism>
<comment type="similarity">
    <text evidence="9">Belongs to the snail C2H2-type zinc-finger protein family.</text>
</comment>
<keyword evidence="3" id="KW-0677">Repeat</keyword>
<keyword evidence="7 11" id="KW-0371">Homeobox</keyword>
<protein>
    <submittedName>
        <fullName evidence="16">Uncharacterized protein</fullName>
    </submittedName>
</protein>
<feature type="compositionally biased region" description="Basic and acidic residues" evidence="13">
    <location>
        <begin position="513"/>
        <end position="528"/>
    </location>
</feature>
<evidence type="ECO:0000256" key="12">
    <source>
        <dbReference type="RuleBase" id="RU000682"/>
    </source>
</evidence>
<dbReference type="AlphaFoldDB" id="A0AAN8ZZ86"/>
<dbReference type="EMBL" id="JAXCGZ010016986">
    <property type="protein sequence ID" value="KAK7069293.1"/>
    <property type="molecule type" value="Genomic_DNA"/>
</dbReference>